<dbReference type="GO" id="GO:0036218">
    <property type="term" value="F:dTTP diphosphatase activity"/>
    <property type="evidence" value="ECO:0007669"/>
    <property type="project" value="RHEA"/>
</dbReference>
<proteinExistence type="inferred from homology"/>
<dbReference type="GO" id="GO:0036221">
    <property type="term" value="F:UTP diphosphatase activity"/>
    <property type="evidence" value="ECO:0007669"/>
    <property type="project" value="RHEA"/>
</dbReference>
<feature type="site" description="Important for substrate specificity" evidence="3">
    <location>
        <position position="81"/>
    </location>
</feature>
<dbReference type="PANTHER" id="PTHR43213">
    <property type="entry name" value="BIFUNCTIONAL DTTP/UTP PYROPHOSPHATASE/METHYLTRANSFERASE PROTEIN-RELATED"/>
    <property type="match status" value="1"/>
</dbReference>
<dbReference type="SUPFAM" id="SSF52972">
    <property type="entry name" value="ITPase-like"/>
    <property type="match status" value="1"/>
</dbReference>
<dbReference type="HAMAP" id="MF_00528">
    <property type="entry name" value="Maf"/>
    <property type="match status" value="1"/>
</dbReference>
<comment type="cofactor">
    <cofactor evidence="1 3">
        <name>a divalent metal cation</name>
        <dbReference type="ChEBI" id="CHEBI:60240"/>
    </cofactor>
</comment>
<protein>
    <recommendedName>
        <fullName evidence="3">dTTP/UTP pyrophosphatase</fullName>
        <shortName evidence="3">dTTPase/UTPase</shortName>
        <ecNumber evidence="3">3.6.1.9</ecNumber>
    </recommendedName>
    <alternativeName>
        <fullName evidence="3">Nucleoside triphosphate pyrophosphatase</fullName>
    </alternativeName>
    <alternativeName>
        <fullName evidence="3">Nucleotide pyrophosphatase</fullName>
        <shortName evidence="3">Nucleotide PPase</shortName>
    </alternativeName>
</protein>
<sequence length="202" mass="22237">MMSMAPDYGQAVSPRQRLILASSSPRRIELLQLLAPQFKVVTPDVDEGTVAVPEDLVYVARRKAHQVRVDEPSGIVIAADTGVFRDGRAFGKPRDVAEASDILRQLSGGWHSVFTGLVVGASTGWREALVETRVLFKRLSEAEIQRYLAWEDVLDKAGAYAIQGRAAPFVTRIEGEYFNVMGLPLATLYSLLLDLGWDVPLP</sequence>
<keyword evidence="3" id="KW-0546">Nucleotide metabolism</keyword>
<keyword evidence="3" id="KW-0963">Cytoplasm</keyword>
<dbReference type="PIRSF" id="PIRSF006305">
    <property type="entry name" value="Maf"/>
    <property type="match status" value="1"/>
</dbReference>
<name>A0A410FVF3_BIPS1</name>
<dbReference type="CDD" id="cd00555">
    <property type="entry name" value="Maf"/>
    <property type="match status" value="1"/>
</dbReference>
<dbReference type="InterPro" id="IPR029001">
    <property type="entry name" value="ITPase-like_fam"/>
</dbReference>
<evidence type="ECO:0000313" key="5">
    <source>
        <dbReference type="Proteomes" id="UP000287233"/>
    </source>
</evidence>
<feature type="site" description="Important for substrate specificity" evidence="3">
    <location>
        <position position="26"/>
    </location>
</feature>
<dbReference type="NCBIfam" id="TIGR00172">
    <property type="entry name" value="maf"/>
    <property type="match status" value="1"/>
</dbReference>
<evidence type="ECO:0000256" key="2">
    <source>
        <dbReference type="ARBA" id="ARBA00022801"/>
    </source>
</evidence>
<dbReference type="InterPro" id="IPR003697">
    <property type="entry name" value="Maf-like"/>
</dbReference>
<comment type="caution">
    <text evidence="3">Lacks conserved residue(s) required for the propagation of feature annotation.</text>
</comment>
<feature type="site" description="Important for substrate specificity" evidence="3">
    <location>
        <position position="163"/>
    </location>
</feature>
<reference evidence="5" key="1">
    <citation type="submission" date="2018-12" db="EMBL/GenBank/DDBJ databases">
        <title>Complete genome sequence of an uncultured bacterium of the candidate phylum Bipolaricaulota.</title>
        <authorList>
            <person name="Kadnikov V.V."/>
            <person name="Mardanov A.V."/>
            <person name="Beletsky A.V."/>
            <person name="Frank Y.A."/>
            <person name="Karnachuk O.V."/>
            <person name="Ravin N.V."/>
        </authorList>
    </citation>
    <scope>NUCLEOTIDE SEQUENCE [LARGE SCALE GENOMIC DNA]</scope>
</reference>
<dbReference type="EC" id="3.6.1.9" evidence="3"/>
<evidence type="ECO:0000256" key="1">
    <source>
        <dbReference type="ARBA" id="ARBA00001968"/>
    </source>
</evidence>
<comment type="subcellular location">
    <subcellularLocation>
        <location evidence="3">Cytoplasm</location>
    </subcellularLocation>
</comment>
<dbReference type="Gene3D" id="3.90.950.10">
    <property type="match status" value="1"/>
</dbReference>
<organism evidence="4 5">
    <name type="scientific">Bipolaricaulis sibiricus</name>
    <dbReference type="NCBI Taxonomy" id="2501609"/>
    <lineage>
        <taxon>Bacteria</taxon>
        <taxon>Candidatus Bipolaricaulota</taxon>
        <taxon>Candidatus Bipolaricaulia</taxon>
        <taxon>Candidatus Bipolaricaulales</taxon>
        <taxon>Candidatus Bipolaricaulaceae</taxon>
        <taxon>Candidatus Bipolaricaulis</taxon>
    </lineage>
</organism>
<dbReference type="Proteomes" id="UP000287233">
    <property type="component" value="Chromosome"/>
</dbReference>
<dbReference type="GO" id="GO:0009117">
    <property type="term" value="P:nucleotide metabolic process"/>
    <property type="evidence" value="ECO:0007669"/>
    <property type="project" value="UniProtKB-KW"/>
</dbReference>
<dbReference type="AlphaFoldDB" id="A0A410FVF3"/>
<keyword evidence="2 3" id="KW-0378">Hydrolase</keyword>
<comment type="similarity">
    <text evidence="3">Belongs to the Maf family. YhdE subfamily.</text>
</comment>
<comment type="catalytic activity">
    <reaction evidence="3">
        <text>UTP + H2O = UMP + diphosphate + H(+)</text>
        <dbReference type="Rhea" id="RHEA:29395"/>
        <dbReference type="ChEBI" id="CHEBI:15377"/>
        <dbReference type="ChEBI" id="CHEBI:15378"/>
        <dbReference type="ChEBI" id="CHEBI:33019"/>
        <dbReference type="ChEBI" id="CHEBI:46398"/>
        <dbReference type="ChEBI" id="CHEBI:57865"/>
        <dbReference type="EC" id="3.6.1.9"/>
    </reaction>
</comment>
<evidence type="ECO:0000256" key="3">
    <source>
        <dbReference type="HAMAP-Rule" id="MF_00528"/>
    </source>
</evidence>
<dbReference type="GO" id="GO:0005737">
    <property type="term" value="C:cytoplasm"/>
    <property type="evidence" value="ECO:0007669"/>
    <property type="project" value="UniProtKB-SubCell"/>
</dbReference>
<comment type="catalytic activity">
    <reaction evidence="3">
        <text>dTTP + H2O = dTMP + diphosphate + H(+)</text>
        <dbReference type="Rhea" id="RHEA:28534"/>
        <dbReference type="ChEBI" id="CHEBI:15377"/>
        <dbReference type="ChEBI" id="CHEBI:15378"/>
        <dbReference type="ChEBI" id="CHEBI:33019"/>
        <dbReference type="ChEBI" id="CHEBI:37568"/>
        <dbReference type="ChEBI" id="CHEBI:63528"/>
        <dbReference type="EC" id="3.6.1.9"/>
    </reaction>
</comment>
<dbReference type="KEGG" id="bih:BIP78_1165"/>
<dbReference type="PANTHER" id="PTHR43213:SF5">
    <property type="entry name" value="BIFUNCTIONAL DTTP_UTP PYROPHOSPHATASE_METHYLTRANSFERASE PROTEIN-RELATED"/>
    <property type="match status" value="1"/>
</dbReference>
<dbReference type="Pfam" id="PF02545">
    <property type="entry name" value="Maf"/>
    <property type="match status" value="1"/>
</dbReference>
<gene>
    <name evidence="4" type="ORF">BIP78_1165</name>
</gene>
<accession>A0A410FVF3</accession>
<dbReference type="EMBL" id="CP034928">
    <property type="protein sequence ID" value="QAA76931.1"/>
    <property type="molecule type" value="Genomic_DNA"/>
</dbReference>
<feature type="active site" description="Proton acceptor" evidence="3">
    <location>
        <position position="80"/>
    </location>
</feature>
<comment type="function">
    <text evidence="3">Nucleoside triphosphate pyrophosphatase that hydrolyzes dTTP and UTP. May have a dual role in cell division arrest and in preventing the incorporation of modified nucleotides into cellular nucleic acids.</text>
</comment>
<evidence type="ECO:0000313" key="4">
    <source>
        <dbReference type="EMBL" id="QAA76931.1"/>
    </source>
</evidence>